<accession>A0A8H4RRM1</accession>
<sequence length="305" mass="34687">MKSYEAQPPRRTAWTTRIHVVLTILLVIAFILSGINVYALAAYQNRFYRFTNGAYELWESSSPPIQENILYNVLAPVLALAHTSTCLGLRKTRPKPILALVFTSIFFVGWVILFAIWVCCDKIIDGRPEFCHTWHSFDLSELPGILQAVRVAVASLIMVWYAALMIFCVVGVWKRGSLEETAKGNAGFELGDLDLDSDAERNVGLEQMKNWEAENNSWIVEERRENAPVEYPTRVYIPNQVSNPPVKKEVIKRKELIGKNEDNMKYSLSVLVGRGHAQVKEVMDKNVKYSKSVKRKPVVEQRGDL</sequence>
<gene>
    <name evidence="2" type="ORF">G7Y89_g3953</name>
</gene>
<keyword evidence="1" id="KW-0472">Membrane</keyword>
<organism evidence="2 3">
    <name type="scientific">Cudoniella acicularis</name>
    <dbReference type="NCBI Taxonomy" id="354080"/>
    <lineage>
        <taxon>Eukaryota</taxon>
        <taxon>Fungi</taxon>
        <taxon>Dikarya</taxon>
        <taxon>Ascomycota</taxon>
        <taxon>Pezizomycotina</taxon>
        <taxon>Leotiomycetes</taxon>
        <taxon>Helotiales</taxon>
        <taxon>Tricladiaceae</taxon>
        <taxon>Cudoniella</taxon>
    </lineage>
</organism>
<protein>
    <submittedName>
        <fullName evidence="2">Uncharacterized protein</fullName>
    </submittedName>
</protein>
<reference evidence="2 3" key="1">
    <citation type="submission" date="2020-03" db="EMBL/GenBank/DDBJ databases">
        <title>Draft Genome Sequence of Cudoniella acicularis.</title>
        <authorList>
            <person name="Buettner E."/>
            <person name="Kellner H."/>
        </authorList>
    </citation>
    <scope>NUCLEOTIDE SEQUENCE [LARGE SCALE GENOMIC DNA]</scope>
    <source>
        <strain evidence="2 3">DSM 108380</strain>
    </source>
</reference>
<dbReference type="EMBL" id="JAAMPI010000204">
    <property type="protein sequence ID" value="KAF4634156.1"/>
    <property type="molecule type" value="Genomic_DNA"/>
</dbReference>
<name>A0A8H4RRM1_9HELO</name>
<keyword evidence="1" id="KW-1133">Transmembrane helix</keyword>
<dbReference type="Proteomes" id="UP000566819">
    <property type="component" value="Unassembled WGS sequence"/>
</dbReference>
<feature type="transmembrane region" description="Helical" evidence="1">
    <location>
        <begin position="96"/>
        <end position="118"/>
    </location>
</feature>
<keyword evidence="3" id="KW-1185">Reference proteome</keyword>
<evidence type="ECO:0000256" key="1">
    <source>
        <dbReference type="SAM" id="Phobius"/>
    </source>
</evidence>
<evidence type="ECO:0000313" key="2">
    <source>
        <dbReference type="EMBL" id="KAF4634156.1"/>
    </source>
</evidence>
<dbReference type="AlphaFoldDB" id="A0A8H4RRM1"/>
<feature type="transmembrane region" description="Helical" evidence="1">
    <location>
        <begin position="20"/>
        <end position="41"/>
    </location>
</feature>
<feature type="transmembrane region" description="Helical" evidence="1">
    <location>
        <begin position="69"/>
        <end position="89"/>
    </location>
</feature>
<evidence type="ECO:0000313" key="3">
    <source>
        <dbReference type="Proteomes" id="UP000566819"/>
    </source>
</evidence>
<keyword evidence="1" id="KW-0812">Transmembrane</keyword>
<comment type="caution">
    <text evidence="2">The sequence shown here is derived from an EMBL/GenBank/DDBJ whole genome shotgun (WGS) entry which is preliminary data.</text>
</comment>
<feature type="transmembrane region" description="Helical" evidence="1">
    <location>
        <begin position="151"/>
        <end position="173"/>
    </location>
</feature>
<proteinExistence type="predicted"/>